<dbReference type="GO" id="GO:0043190">
    <property type="term" value="C:ATP-binding cassette (ABC) transporter complex"/>
    <property type="evidence" value="ECO:0007669"/>
    <property type="project" value="InterPro"/>
</dbReference>
<accession>A0A832W8P6</accession>
<organism evidence="7 8">
    <name type="scientific">Methanosarcina acetivorans</name>
    <dbReference type="NCBI Taxonomy" id="2214"/>
    <lineage>
        <taxon>Archaea</taxon>
        <taxon>Methanobacteriati</taxon>
        <taxon>Methanobacteriota</taxon>
        <taxon>Stenosarchaea group</taxon>
        <taxon>Methanomicrobia</taxon>
        <taxon>Methanosarcinales</taxon>
        <taxon>Methanosarcinaceae</taxon>
        <taxon>Methanosarcina</taxon>
    </lineage>
</organism>
<dbReference type="InterPro" id="IPR052770">
    <property type="entry name" value="Cobalt_transport_CbiQ"/>
</dbReference>
<evidence type="ECO:0000256" key="2">
    <source>
        <dbReference type="ARBA" id="ARBA00022475"/>
    </source>
</evidence>
<name>A0A832W8P6_9EURY</name>
<dbReference type="AlphaFoldDB" id="A0A832W8P6"/>
<reference evidence="7" key="1">
    <citation type="journal article" date="2020" name="bioRxiv">
        <title>A rank-normalized archaeal taxonomy based on genome phylogeny resolves widespread incomplete and uneven classifications.</title>
        <authorList>
            <person name="Rinke C."/>
            <person name="Chuvochina M."/>
            <person name="Mussig A.J."/>
            <person name="Chaumeil P.-A."/>
            <person name="Waite D.W."/>
            <person name="Whitman W.B."/>
            <person name="Parks D.H."/>
            <person name="Hugenholtz P."/>
        </authorList>
    </citation>
    <scope>NUCLEOTIDE SEQUENCE</scope>
    <source>
        <strain evidence="7">UBA8876</strain>
    </source>
</reference>
<dbReference type="InterPro" id="IPR012809">
    <property type="entry name" value="ECF_CbiQ"/>
</dbReference>
<evidence type="ECO:0000256" key="3">
    <source>
        <dbReference type="ARBA" id="ARBA00022692"/>
    </source>
</evidence>
<dbReference type="EMBL" id="DUJU01000004">
    <property type="protein sequence ID" value="HIH92555.1"/>
    <property type="molecule type" value="Genomic_DNA"/>
</dbReference>
<feature type="transmembrane region" description="Helical" evidence="6">
    <location>
        <begin position="72"/>
        <end position="95"/>
    </location>
</feature>
<dbReference type="GO" id="GO:0006824">
    <property type="term" value="P:cobalt ion transport"/>
    <property type="evidence" value="ECO:0007669"/>
    <property type="project" value="InterPro"/>
</dbReference>
<protein>
    <submittedName>
        <fullName evidence="7">Cobalt ECF transporter T component CbiQ</fullName>
    </submittedName>
</protein>
<feature type="transmembrane region" description="Helical" evidence="6">
    <location>
        <begin position="157"/>
        <end position="175"/>
    </location>
</feature>
<evidence type="ECO:0000313" key="7">
    <source>
        <dbReference type="EMBL" id="HIH92555.1"/>
    </source>
</evidence>
<evidence type="ECO:0000256" key="5">
    <source>
        <dbReference type="ARBA" id="ARBA00023136"/>
    </source>
</evidence>
<dbReference type="OMA" id="AWRYLFV"/>
<evidence type="ECO:0000256" key="4">
    <source>
        <dbReference type="ARBA" id="ARBA00022989"/>
    </source>
</evidence>
<keyword evidence="4 6" id="KW-1133">Transmembrane helix</keyword>
<keyword evidence="2" id="KW-1003">Cell membrane</keyword>
<dbReference type="PANTHER" id="PTHR43723:SF1">
    <property type="entry name" value="COBALT TRANSPORT PROTEIN CBIQ"/>
    <property type="match status" value="1"/>
</dbReference>
<keyword evidence="3 6" id="KW-0812">Transmembrane</keyword>
<feature type="transmembrane region" description="Helical" evidence="6">
    <location>
        <begin position="43"/>
        <end position="60"/>
    </location>
</feature>
<dbReference type="GeneID" id="1472285"/>
<dbReference type="NCBIfam" id="TIGR02454">
    <property type="entry name" value="ECF_T_CbiQ"/>
    <property type="match status" value="1"/>
</dbReference>
<dbReference type="Proteomes" id="UP000600774">
    <property type="component" value="Unassembled WGS sequence"/>
</dbReference>
<gene>
    <name evidence="7" type="primary">cbiQ</name>
    <name evidence="7" type="ORF">HA338_00410</name>
</gene>
<dbReference type="InterPro" id="IPR003339">
    <property type="entry name" value="ABC/ECF_trnsptr_transmembrane"/>
</dbReference>
<evidence type="ECO:0000256" key="6">
    <source>
        <dbReference type="SAM" id="Phobius"/>
    </source>
</evidence>
<keyword evidence="5 6" id="KW-0472">Membrane</keyword>
<feature type="transmembrane region" description="Helical" evidence="6">
    <location>
        <begin position="115"/>
        <end position="136"/>
    </location>
</feature>
<dbReference type="Pfam" id="PF02361">
    <property type="entry name" value="CbiQ"/>
    <property type="match status" value="1"/>
</dbReference>
<sequence length="260" mass="29437">MHRFMDDHALMSPGRHRNNNLKLFIAFFVTMAGVSSSSPLPPLFITLCISTAIIYFGKVNKKAYLKILGAPLGFSLTGVLIIAFFFGSGAEIFGFDVFGFRIDMSTEGLNTALLVLSRTLGGICCLLFLYFTIPMVELFSVLKAWKIPDVFLKLSTLIYRDLFVFLDVAMAVKVAQETRLRYKDKKVSFHFMAMLLSTLFIRVWEKGEKLFVSMNSRCYSGKLPLFEARKPIKSPEIILTEAYFPSVLTLLYLTKNIQIV</sequence>
<dbReference type="CDD" id="cd16914">
    <property type="entry name" value="EcfT"/>
    <property type="match status" value="1"/>
</dbReference>
<comment type="caution">
    <text evidence="7">The sequence shown here is derived from an EMBL/GenBank/DDBJ whole genome shotgun (WGS) entry which is preliminary data.</text>
</comment>
<evidence type="ECO:0000313" key="8">
    <source>
        <dbReference type="Proteomes" id="UP000600774"/>
    </source>
</evidence>
<proteinExistence type="predicted"/>
<dbReference type="RefSeq" id="WP_011020450.1">
    <property type="nucleotide sequence ID" value="NZ_DUJU01000004.1"/>
</dbReference>
<comment type="subcellular location">
    <subcellularLocation>
        <location evidence="1">Cell membrane</location>
        <topology evidence="1">Multi-pass membrane protein</topology>
    </subcellularLocation>
</comment>
<evidence type="ECO:0000256" key="1">
    <source>
        <dbReference type="ARBA" id="ARBA00004651"/>
    </source>
</evidence>
<dbReference type="PANTHER" id="PTHR43723">
    <property type="entry name" value="COBALT TRANSPORT PROTEIN CBIQ"/>
    <property type="match status" value="1"/>
</dbReference>
<feature type="transmembrane region" description="Helical" evidence="6">
    <location>
        <begin position="187"/>
        <end position="204"/>
    </location>
</feature>